<gene>
    <name evidence="3" type="ORF">M513_11750</name>
    <name evidence="4" type="ORF">M514_11750</name>
</gene>
<dbReference type="Gene3D" id="1.10.340.70">
    <property type="match status" value="1"/>
</dbReference>
<dbReference type="EMBL" id="KL367625">
    <property type="protein sequence ID" value="KFD61372.1"/>
    <property type="molecule type" value="Genomic_DNA"/>
</dbReference>
<organism evidence="3 5">
    <name type="scientific">Trichuris suis</name>
    <name type="common">pig whipworm</name>
    <dbReference type="NCBI Taxonomy" id="68888"/>
    <lineage>
        <taxon>Eukaryota</taxon>
        <taxon>Metazoa</taxon>
        <taxon>Ecdysozoa</taxon>
        <taxon>Nematoda</taxon>
        <taxon>Enoplea</taxon>
        <taxon>Dorylaimia</taxon>
        <taxon>Trichinellida</taxon>
        <taxon>Trichuridae</taxon>
        <taxon>Trichuris</taxon>
    </lineage>
</organism>
<keyword evidence="5" id="KW-1185">Reference proteome</keyword>
<dbReference type="Proteomes" id="UP000030764">
    <property type="component" value="Unassembled WGS sequence"/>
</dbReference>
<evidence type="ECO:0000313" key="4">
    <source>
        <dbReference type="EMBL" id="KFD61372.1"/>
    </source>
</evidence>
<proteinExistence type="predicted"/>
<name>A0A085LQZ1_9BILA</name>
<dbReference type="PANTHER" id="PTHR37984:SF5">
    <property type="entry name" value="PROTEIN NYNRIN-LIKE"/>
    <property type="match status" value="1"/>
</dbReference>
<dbReference type="PANTHER" id="PTHR37984">
    <property type="entry name" value="PROTEIN CBG26694"/>
    <property type="match status" value="1"/>
</dbReference>
<evidence type="ECO:0000259" key="2">
    <source>
        <dbReference type="Pfam" id="PF17921"/>
    </source>
</evidence>
<evidence type="ECO:0000313" key="3">
    <source>
        <dbReference type="EMBL" id="KFD47387.1"/>
    </source>
</evidence>
<feature type="domain" description="Integrase zinc-binding" evidence="2">
    <location>
        <begin position="79"/>
        <end position="120"/>
    </location>
</feature>
<dbReference type="EMBL" id="KL363329">
    <property type="protein sequence ID" value="KFD47387.1"/>
    <property type="molecule type" value="Genomic_DNA"/>
</dbReference>
<sequence length="139" mass="15738">MDAEVQRVVIDAMRALPVTSQQIKAETAKDKLLMEIFQFLQSECPPEKPGKILQFFNRQNSLSMVDGCLLSGERAVVPGSPERLVLRQLHQGHPGVVRMKALARSHVYWPGLDDQIEDWSSAVHTPQWPLQPSFQPRIL</sequence>
<dbReference type="EC" id="2.7.7.49" evidence="1"/>
<dbReference type="InterPro" id="IPR050951">
    <property type="entry name" value="Retrovirus_Pol_polyprotein"/>
</dbReference>
<reference evidence="3 5" key="1">
    <citation type="journal article" date="2014" name="Nat. Genet.">
        <title>Genome and transcriptome of the porcine whipworm Trichuris suis.</title>
        <authorList>
            <person name="Jex A.R."/>
            <person name="Nejsum P."/>
            <person name="Schwarz E.M."/>
            <person name="Hu L."/>
            <person name="Young N.D."/>
            <person name="Hall R.S."/>
            <person name="Korhonen P.K."/>
            <person name="Liao S."/>
            <person name="Thamsborg S."/>
            <person name="Xia J."/>
            <person name="Xu P."/>
            <person name="Wang S."/>
            <person name="Scheerlinck J.P."/>
            <person name="Hofmann A."/>
            <person name="Sternberg P.W."/>
            <person name="Wang J."/>
            <person name="Gasser R.B."/>
        </authorList>
    </citation>
    <scope>NUCLEOTIDE SEQUENCE [LARGE SCALE GENOMIC DNA]</scope>
    <source>
        <strain evidence="4">DCEP-RM93F</strain>
        <strain evidence="3">DCEP-RM93M</strain>
    </source>
</reference>
<evidence type="ECO:0000313" key="5">
    <source>
        <dbReference type="Proteomes" id="UP000030764"/>
    </source>
</evidence>
<protein>
    <recommendedName>
        <fullName evidence="1">RNA-directed DNA polymerase</fullName>
        <ecNumber evidence="1">2.7.7.49</ecNumber>
    </recommendedName>
</protein>
<dbReference type="AlphaFoldDB" id="A0A085LQZ1"/>
<dbReference type="GO" id="GO:0003964">
    <property type="term" value="F:RNA-directed DNA polymerase activity"/>
    <property type="evidence" value="ECO:0007669"/>
    <property type="project" value="UniProtKB-EC"/>
</dbReference>
<dbReference type="InterPro" id="IPR041588">
    <property type="entry name" value="Integrase_H2C2"/>
</dbReference>
<dbReference type="FunFam" id="1.10.340.70:FF:000003">
    <property type="entry name" value="Protein CBG25708"/>
    <property type="match status" value="1"/>
</dbReference>
<accession>A0A085LQZ1</accession>
<dbReference type="Proteomes" id="UP000030758">
    <property type="component" value="Unassembled WGS sequence"/>
</dbReference>
<evidence type="ECO:0000256" key="1">
    <source>
        <dbReference type="ARBA" id="ARBA00012493"/>
    </source>
</evidence>
<dbReference type="Pfam" id="PF17921">
    <property type="entry name" value="Integrase_H2C2"/>
    <property type="match status" value="1"/>
</dbReference>